<dbReference type="InterPro" id="IPR038765">
    <property type="entry name" value="Papain-like_cys_pep_sf"/>
</dbReference>
<feature type="compositionally biased region" description="Acidic residues" evidence="1">
    <location>
        <begin position="498"/>
        <end position="528"/>
    </location>
</feature>
<feature type="compositionally biased region" description="Low complexity" evidence="1">
    <location>
        <begin position="685"/>
        <end position="705"/>
    </location>
</feature>
<name>M2YH51_PSEFD</name>
<evidence type="ECO:0000256" key="1">
    <source>
        <dbReference type="SAM" id="MobiDB-lite"/>
    </source>
</evidence>
<gene>
    <name evidence="2" type="ORF">MYCFIDRAFT_180157</name>
</gene>
<feature type="compositionally biased region" description="Pro residues" evidence="1">
    <location>
        <begin position="757"/>
        <end position="780"/>
    </location>
</feature>
<feature type="region of interest" description="Disordered" evidence="1">
    <location>
        <begin position="742"/>
        <end position="791"/>
    </location>
</feature>
<dbReference type="GeneID" id="19334319"/>
<dbReference type="OrthoDB" id="10472858at2759"/>
<protein>
    <recommendedName>
        <fullName evidence="4">Ubiquitin-like protease family profile domain-containing protein</fullName>
    </recommendedName>
</protein>
<dbReference type="SUPFAM" id="SSF54001">
    <property type="entry name" value="Cysteine proteinases"/>
    <property type="match status" value="1"/>
</dbReference>
<evidence type="ECO:0008006" key="4">
    <source>
        <dbReference type="Google" id="ProtNLM"/>
    </source>
</evidence>
<dbReference type="AlphaFoldDB" id="M2YH51"/>
<organism evidence="2 3">
    <name type="scientific">Pseudocercospora fijiensis (strain CIRAD86)</name>
    <name type="common">Black leaf streak disease fungus</name>
    <name type="synonym">Mycosphaerella fijiensis</name>
    <dbReference type="NCBI Taxonomy" id="383855"/>
    <lineage>
        <taxon>Eukaryota</taxon>
        <taxon>Fungi</taxon>
        <taxon>Dikarya</taxon>
        <taxon>Ascomycota</taxon>
        <taxon>Pezizomycotina</taxon>
        <taxon>Dothideomycetes</taxon>
        <taxon>Dothideomycetidae</taxon>
        <taxon>Mycosphaerellales</taxon>
        <taxon>Mycosphaerellaceae</taxon>
        <taxon>Pseudocercospora</taxon>
    </lineage>
</organism>
<dbReference type="HOGENOM" id="CLU_282565_0_0_1"/>
<sequence>MRLGLAATAAAPRFKQCMDAAIAMHLLHAFFQNLLLLHSAVPPRVVWRAAKKQPFCQEAANSRLLHLTRRCEYAAYSLPTPDANHKHWFNASVFGFGPQCLLQCLSFEAVTAGYTMRLHIPGFFNPTSSLCMSPSNSYICWFNTCHWFAMHYFIRQSIEIFTICWIGSPFEVGRNAASRPQCAADWLLQNAARPTPDANHSNRGLASSTCNALASSTCNAIHTTTRHARISFPASKTMRLLPPISLHSTAKRAANTPADGEDLSEILQIQHLKDCCKEHKCTRDALGSYCETYQRFTDKSGVFPLGRIKDLIPPEVQTELEFCVNRKLNDHKAKQRLHACIQPPDRRNRKAEACWWQLDFLDLIGWFGGDLSCLSRNFCGNLREAERSGCKRDTFFRTLLEVLTEKEGVVSCPFAARSWEPADLKTALERCGPENCEEEGSTLTEANEGATSKAEPTVEGDDDGYDSNYASDDNLNASAPGLKEKRKTNARREALSVIEEEEDEEAEDEAEDEKEDNEEEDNGEDCDASENGSTELPVEQARGASASPLRDDTWYGAHDEADGASFGDDDEGTEHGFSGLNDSYGAIYDYDDKSDHRRLEGHLKDPQPRTPPRQVSRSLTAGKGTKRTFVDFSSSSPAKVPVKRSKTAATADSAPLNLLLPADKSPIPAALRKATIKASPPPPSASTSQRQPVVPASPHTPPASTSQRRAIVAISSSPLRALPSPERDQPHHGLQVSTAENTTMAQGGGGASSSGARPPPAPQHPQHPQPPAPTPAPAPPTANFRCAPKPADSVPTALDTLQAGRLVTSAALDLVLQVFMPTAFHVADASAAQQSNTAHYRPLQYQAADQLPPIVLPIYTPDHWVIALIDPSHRTCCMLDSWTTNLFHERTETLAMNFCNRLPGGSNGYTIRRPNDFPKQRDNVSCAIMAMLDVLLRTTNLSVPPNARLLDQDTIRYLFRVAIHAAYPEAGLPTQHDLPALAPPDETQVQACQQYLENLRARQATAQLLELVAQCNLSSSDPSPNLAHQEQALESFQSLIALGQQDAHIRARLPPDLAAYQCRIRNEMTLQRMRFQAMDQVVLQARRIRAESMPELSRMIGLVGF</sequence>
<feature type="region of interest" description="Disordered" evidence="1">
    <location>
        <begin position="434"/>
        <end position="708"/>
    </location>
</feature>
<keyword evidence="3" id="KW-1185">Reference proteome</keyword>
<evidence type="ECO:0000313" key="2">
    <source>
        <dbReference type="EMBL" id="EME77150.1"/>
    </source>
</evidence>
<dbReference type="VEuPathDB" id="FungiDB:MYCFIDRAFT_180157"/>
<proteinExistence type="predicted"/>
<feature type="compositionally biased region" description="Polar residues" evidence="1">
    <location>
        <begin position="468"/>
        <end position="477"/>
    </location>
</feature>
<dbReference type="KEGG" id="pfj:MYCFIDRAFT_180157"/>
<reference evidence="2 3" key="1">
    <citation type="journal article" date="2012" name="PLoS Pathog.">
        <title>Diverse lifestyles and strategies of plant pathogenesis encoded in the genomes of eighteen Dothideomycetes fungi.</title>
        <authorList>
            <person name="Ohm R.A."/>
            <person name="Feau N."/>
            <person name="Henrissat B."/>
            <person name="Schoch C.L."/>
            <person name="Horwitz B.A."/>
            <person name="Barry K.W."/>
            <person name="Condon B.J."/>
            <person name="Copeland A.C."/>
            <person name="Dhillon B."/>
            <person name="Glaser F."/>
            <person name="Hesse C.N."/>
            <person name="Kosti I."/>
            <person name="LaButti K."/>
            <person name="Lindquist E.A."/>
            <person name="Lucas S."/>
            <person name="Salamov A.A."/>
            <person name="Bradshaw R.E."/>
            <person name="Ciuffetti L."/>
            <person name="Hamelin R.C."/>
            <person name="Kema G.H.J."/>
            <person name="Lawrence C."/>
            <person name="Scott J.A."/>
            <person name="Spatafora J.W."/>
            <person name="Turgeon B.G."/>
            <person name="de Wit P.J.G.M."/>
            <person name="Zhong S."/>
            <person name="Goodwin S.B."/>
            <person name="Grigoriev I.V."/>
        </authorList>
    </citation>
    <scope>NUCLEOTIDE SEQUENCE [LARGE SCALE GENOMIC DNA]</scope>
    <source>
        <strain evidence="2 3">CIRAD86</strain>
    </source>
</reference>
<dbReference type="Proteomes" id="UP000016932">
    <property type="component" value="Unassembled WGS sequence"/>
</dbReference>
<dbReference type="RefSeq" id="XP_007932285.1">
    <property type="nucleotide sequence ID" value="XM_007934094.1"/>
</dbReference>
<dbReference type="EMBL" id="KB446568">
    <property type="protein sequence ID" value="EME77150.1"/>
    <property type="molecule type" value="Genomic_DNA"/>
</dbReference>
<feature type="compositionally biased region" description="Basic and acidic residues" evidence="1">
    <location>
        <begin position="590"/>
        <end position="607"/>
    </location>
</feature>
<feature type="compositionally biased region" description="Basic and acidic residues" evidence="1">
    <location>
        <begin position="549"/>
        <end position="561"/>
    </location>
</feature>
<evidence type="ECO:0000313" key="3">
    <source>
        <dbReference type="Proteomes" id="UP000016932"/>
    </source>
</evidence>
<accession>M2YH51</accession>